<name>A0AAD9NE07_9ANNE</name>
<evidence type="ECO:0000256" key="11">
    <source>
        <dbReference type="ARBA" id="ARBA00023239"/>
    </source>
</evidence>
<comment type="subcellular location">
    <subcellularLocation>
        <location evidence="2">Membrane</location>
        <topology evidence="2">Multi-pass membrane protein</topology>
    </subcellularLocation>
</comment>
<dbReference type="FunFam" id="3.30.70.1230:FF:000008">
    <property type="entry name" value="Adenylate cyclase type 9"/>
    <property type="match status" value="1"/>
</dbReference>
<evidence type="ECO:0000256" key="8">
    <source>
        <dbReference type="ARBA" id="ARBA00022842"/>
    </source>
</evidence>
<sequence>MLHFIISDIRSRKKLTECFDPNTQQYVVKHVEERNGVDEVKPITEKEVPAQADSVKITVDQVDTNTQMEEAVDQIDNKEAEKNTTNHLETSHTSQADAELSTASLLGKRDNLTSSVEEIETDIKVDGLDVREQLRIHEQTDKRLIKTINEDYERAVQYLYKPPINQCTLQFTNPELEARYHRHYLEDKDVIYTLALPKFSALCDMIVSCIFFILISICCFLRFEAETTWIAVFSVALIFEIFMLLPLICVTCFLPTMGRLRTFFTSWSIRHLFGCIIASLPSVAVYTNFRCSMTDMNTLFYGLLLVASLLHYCNFTMLSSWMKSSLATVAGLVLLVLWAIDICSMDLDFFAVDHVNGSEISPSYNRTSHHPLTNIEHEIILNIILFLVLVWFLNREFEISYRLCFHGAQNAQKDRLIMQREKEQADWLLHNIIPEHVANIIKKTSKYCENHQDVGVIFASVTNFDNFYDETYEGGKEYLRVLNELMGDFEELFDNPKYKDIEKIKTIGSCLMAASGLNPNTRKENKDPNCHLYALMDFSIDLLHQLEQFNAEIFNFDFNMKIGYNFGPVTSGVIGSSKLLYDIWGDTVNISSRMYSTGVEGKIQVAEDTAVKLGDKFEFEYRGKTFVKGKGDMSTYLLVRKKPGATWE</sequence>
<dbReference type="CDD" id="cd07302">
    <property type="entry name" value="CHD"/>
    <property type="match status" value="1"/>
</dbReference>
<feature type="coiled-coil region" evidence="12">
    <location>
        <begin position="61"/>
        <end position="88"/>
    </location>
</feature>
<keyword evidence="5" id="KW-0479">Metal-binding</keyword>
<dbReference type="GO" id="GO:0004016">
    <property type="term" value="F:adenylate cyclase activity"/>
    <property type="evidence" value="ECO:0007669"/>
    <property type="project" value="UniProtKB-EC"/>
</dbReference>
<dbReference type="GO" id="GO:0005886">
    <property type="term" value="C:plasma membrane"/>
    <property type="evidence" value="ECO:0007669"/>
    <property type="project" value="TreeGrafter"/>
</dbReference>
<keyword evidence="4 13" id="KW-0812">Transmembrane</keyword>
<feature type="domain" description="Guanylate cyclase" evidence="14">
    <location>
        <begin position="455"/>
        <end position="595"/>
    </location>
</feature>
<organism evidence="15 16">
    <name type="scientific">Paralvinella palmiformis</name>
    <dbReference type="NCBI Taxonomy" id="53620"/>
    <lineage>
        <taxon>Eukaryota</taxon>
        <taxon>Metazoa</taxon>
        <taxon>Spiralia</taxon>
        <taxon>Lophotrochozoa</taxon>
        <taxon>Annelida</taxon>
        <taxon>Polychaeta</taxon>
        <taxon>Sedentaria</taxon>
        <taxon>Canalipalpata</taxon>
        <taxon>Terebellida</taxon>
        <taxon>Terebelliformia</taxon>
        <taxon>Alvinellidae</taxon>
        <taxon>Paralvinella</taxon>
    </lineage>
</organism>
<dbReference type="PANTHER" id="PTHR45627:SF8">
    <property type="entry name" value="ADENYLATE CYCLASE TYPE 9"/>
    <property type="match status" value="1"/>
</dbReference>
<keyword evidence="16" id="KW-1185">Reference proteome</keyword>
<dbReference type="EMBL" id="JAODUP010000054">
    <property type="protein sequence ID" value="KAK2165128.1"/>
    <property type="molecule type" value="Genomic_DNA"/>
</dbReference>
<dbReference type="InterPro" id="IPR001054">
    <property type="entry name" value="A/G_cyclase"/>
</dbReference>
<dbReference type="SMART" id="SM00044">
    <property type="entry name" value="CYCc"/>
    <property type="match status" value="1"/>
</dbReference>
<keyword evidence="9 13" id="KW-1133">Transmembrane helix</keyword>
<dbReference type="GO" id="GO:0007189">
    <property type="term" value="P:adenylate cyclase-activating G protein-coupled receptor signaling pathway"/>
    <property type="evidence" value="ECO:0007669"/>
    <property type="project" value="TreeGrafter"/>
</dbReference>
<keyword evidence="12" id="KW-0175">Coiled coil</keyword>
<dbReference type="GO" id="GO:0005524">
    <property type="term" value="F:ATP binding"/>
    <property type="evidence" value="ECO:0007669"/>
    <property type="project" value="UniProtKB-KW"/>
</dbReference>
<feature type="transmembrane region" description="Helical" evidence="13">
    <location>
        <begin position="299"/>
        <end position="317"/>
    </location>
</feature>
<dbReference type="GO" id="GO:0009190">
    <property type="term" value="P:cyclic nucleotide biosynthetic process"/>
    <property type="evidence" value="ECO:0007669"/>
    <property type="project" value="InterPro"/>
</dbReference>
<feature type="transmembrane region" description="Helical" evidence="13">
    <location>
        <begin position="229"/>
        <end position="255"/>
    </location>
</feature>
<keyword evidence="11" id="KW-0456">Lyase</keyword>
<evidence type="ECO:0000259" key="14">
    <source>
        <dbReference type="PROSITE" id="PS50125"/>
    </source>
</evidence>
<feature type="transmembrane region" description="Helical" evidence="13">
    <location>
        <begin position="267"/>
        <end position="287"/>
    </location>
</feature>
<dbReference type="InterPro" id="IPR029787">
    <property type="entry name" value="Nucleotide_cyclase"/>
</dbReference>
<protein>
    <recommendedName>
        <fullName evidence="3">adenylate cyclase</fullName>
        <ecNumber evidence="3">4.6.1.1</ecNumber>
    </recommendedName>
</protein>
<keyword evidence="10 13" id="KW-0472">Membrane</keyword>
<accession>A0AAD9NE07</accession>
<dbReference type="Proteomes" id="UP001208570">
    <property type="component" value="Unassembled WGS sequence"/>
</dbReference>
<evidence type="ECO:0000256" key="2">
    <source>
        <dbReference type="ARBA" id="ARBA00004141"/>
    </source>
</evidence>
<proteinExistence type="predicted"/>
<evidence type="ECO:0000256" key="9">
    <source>
        <dbReference type="ARBA" id="ARBA00022989"/>
    </source>
</evidence>
<feature type="transmembrane region" description="Helical" evidence="13">
    <location>
        <begin position="201"/>
        <end position="223"/>
    </location>
</feature>
<comment type="catalytic activity">
    <reaction evidence="1">
        <text>ATP = 3',5'-cyclic AMP + diphosphate</text>
        <dbReference type="Rhea" id="RHEA:15389"/>
        <dbReference type="ChEBI" id="CHEBI:30616"/>
        <dbReference type="ChEBI" id="CHEBI:33019"/>
        <dbReference type="ChEBI" id="CHEBI:58165"/>
        <dbReference type="EC" id="4.6.1.1"/>
    </reaction>
</comment>
<dbReference type="PANTHER" id="PTHR45627">
    <property type="entry name" value="ADENYLATE CYCLASE TYPE 1"/>
    <property type="match status" value="1"/>
</dbReference>
<dbReference type="EC" id="4.6.1.1" evidence="3"/>
<gene>
    <name evidence="15" type="ORF">LSH36_54g01007</name>
</gene>
<comment type="caution">
    <text evidence="15">The sequence shown here is derived from an EMBL/GenBank/DDBJ whole genome shotgun (WGS) entry which is preliminary data.</text>
</comment>
<keyword evidence="8" id="KW-0460">Magnesium</keyword>
<evidence type="ECO:0000313" key="15">
    <source>
        <dbReference type="EMBL" id="KAK2165128.1"/>
    </source>
</evidence>
<evidence type="ECO:0000256" key="7">
    <source>
        <dbReference type="ARBA" id="ARBA00022840"/>
    </source>
</evidence>
<evidence type="ECO:0000256" key="6">
    <source>
        <dbReference type="ARBA" id="ARBA00022741"/>
    </source>
</evidence>
<keyword evidence="6" id="KW-0547">Nucleotide-binding</keyword>
<dbReference type="PROSITE" id="PS50125">
    <property type="entry name" value="GUANYLATE_CYCLASE_2"/>
    <property type="match status" value="1"/>
</dbReference>
<reference evidence="15" key="1">
    <citation type="journal article" date="2023" name="Mol. Biol. Evol.">
        <title>Third-Generation Sequencing Reveals the Adaptive Role of the Epigenome in Three Deep-Sea Polychaetes.</title>
        <authorList>
            <person name="Perez M."/>
            <person name="Aroh O."/>
            <person name="Sun Y."/>
            <person name="Lan Y."/>
            <person name="Juniper S.K."/>
            <person name="Young C.R."/>
            <person name="Angers B."/>
            <person name="Qian P.Y."/>
        </authorList>
    </citation>
    <scope>NUCLEOTIDE SEQUENCE</scope>
    <source>
        <strain evidence="15">P08H-3</strain>
    </source>
</reference>
<evidence type="ECO:0000256" key="12">
    <source>
        <dbReference type="SAM" id="Coils"/>
    </source>
</evidence>
<evidence type="ECO:0000256" key="13">
    <source>
        <dbReference type="SAM" id="Phobius"/>
    </source>
</evidence>
<dbReference type="Pfam" id="PF00211">
    <property type="entry name" value="Guanylate_cyc"/>
    <property type="match status" value="1"/>
</dbReference>
<dbReference type="GO" id="GO:0035556">
    <property type="term" value="P:intracellular signal transduction"/>
    <property type="evidence" value="ECO:0007669"/>
    <property type="project" value="InterPro"/>
</dbReference>
<dbReference type="AlphaFoldDB" id="A0AAD9NE07"/>
<evidence type="ECO:0000256" key="5">
    <source>
        <dbReference type="ARBA" id="ARBA00022723"/>
    </source>
</evidence>
<keyword evidence="7" id="KW-0067">ATP-binding</keyword>
<dbReference type="SUPFAM" id="SSF55073">
    <property type="entry name" value="Nucleotide cyclase"/>
    <property type="match status" value="1"/>
</dbReference>
<evidence type="ECO:0000256" key="4">
    <source>
        <dbReference type="ARBA" id="ARBA00022692"/>
    </source>
</evidence>
<evidence type="ECO:0000256" key="10">
    <source>
        <dbReference type="ARBA" id="ARBA00023136"/>
    </source>
</evidence>
<evidence type="ECO:0000313" key="16">
    <source>
        <dbReference type="Proteomes" id="UP001208570"/>
    </source>
</evidence>
<evidence type="ECO:0000256" key="1">
    <source>
        <dbReference type="ARBA" id="ARBA00001593"/>
    </source>
</evidence>
<evidence type="ECO:0000256" key="3">
    <source>
        <dbReference type="ARBA" id="ARBA00012201"/>
    </source>
</evidence>
<dbReference type="GO" id="GO:0046872">
    <property type="term" value="F:metal ion binding"/>
    <property type="evidence" value="ECO:0007669"/>
    <property type="project" value="UniProtKB-KW"/>
</dbReference>
<dbReference type="Gene3D" id="3.30.70.1230">
    <property type="entry name" value="Nucleotide cyclase"/>
    <property type="match status" value="1"/>
</dbReference>